<keyword evidence="4" id="KW-1185">Reference proteome</keyword>
<dbReference type="PANTHER" id="PTHR32361">
    <property type="entry name" value="FERRIC/CUPRIC REDUCTASE TRANSMEMBRANE COMPONENT"/>
    <property type="match status" value="1"/>
</dbReference>
<keyword evidence="2" id="KW-0472">Membrane</keyword>
<dbReference type="GO" id="GO:0006826">
    <property type="term" value="P:iron ion transport"/>
    <property type="evidence" value="ECO:0007669"/>
    <property type="project" value="TreeGrafter"/>
</dbReference>
<proteinExistence type="predicted"/>
<evidence type="ECO:0008006" key="5">
    <source>
        <dbReference type="Google" id="ProtNLM"/>
    </source>
</evidence>
<dbReference type="PANTHER" id="PTHR32361:SF26">
    <property type="entry name" value="FAD-BINDING 8 DOMAIN-CONTAINING PROTEIN-RELATED"/>
    <property type="match status" value="1"/>
</dbReference>
<dbReference type="GO" id="GO:0000293">
    <property type="term" value="F:ferric-chelate reductase activity"/>
    <property type="evidence" value="ECO:0007669"/>
    <property type="project" value="TreeGrafter"/>
</dbReference>
<accession>A0A1C1CKK4</accession>
<organism evidence="3 4">
    <name type="scientific">Cladophialophora carrionii</name>
    <dbReference type="NCBI Taxonomy" id="86049"/>
    <lineage>
        <taxon>Eukaryota</taxon>
        <taxon>Fungi</taxon>
        <taxon>Dikarya</taxon>
        <taxon>Ascomycota</taxon>
        <taxon>Pezizomycotina</taxon>
        <taxon>Eurotiomycetes</taxon>
        <taxon>Chaetothyriomycetidae</taxon>
        <taxon>Chaetothyriales</taxon>
        <taxon>Herpotrichiellaceae</taxon>
        <taxon>Cladophialophora</taxon>
    </lineage>
</organism>
<dbReference type="Gene3D" id="3.40.50.80">
    <property type="entry name" value="Nucleotide-binding domain of ferredoxin-NADP reductase (FNR) module"/>
    <property type="match status" value="1"/>
</dbReference>
<sequence>MDFSEVYAIAIGAVFGAALLLNGWPWISRCVRPLSPLTSKYLVYRYVLHRHRFMGPWSLAGVLLQLIYVTGNILCIALRMRHGQTRISTLSQAGQRAGTLSIINLIPLFAGLHLSALSDLLGVNLRTVRQIHRSAGVMASLLMVFHALVALRSQPTFALNQAPNLFGVIALAALVVFAVWRHLPSGSSFARDSLYSLNGFFRPGRAGAEITHVYGAIRLRIQCRKPVQFQLGQYVNLWMPSLPYLKRLIRGYNVRRLRAQRVHLVWQIRDLNLALAAETLLNGALDEDTLDDGWILDISIYCAQDDIPRTSFGKRAHVFAGPAPLGEIFQAERAGRSTEKKRMQQVDWNTQRLVSGDDIEYESTVGREVNMLVTVSATDEVRDNLRQVVRDHLSEEVQFFELDY</sequence>
<evidence type="ECO:0000256" key="2">
    <source>
        <dbReference type="SAM" id="Phobius"/>
    </source>
</evidence>
<dbReference type="GO" id="GO:0005886">
    <property type="term" value="C:plasma membrane"/>
    <property type="evidence" value="ECO:0007669"/>
    <property type="project" value="TreeGrafter"/>
</dbReference>
<dbReference type="VEuPathDB" id="FungiDB:CLCR_04721"/>
<evidence type="ECO:0000313" key="4">
    <source>
        <dbReference type="Proteomes" id="UP000094526"/>
    </source>
</evidence>
<evidence type="ECO:0000313" key="3">
    <source>
        <dbReference type="EMBL" id="OCT49043.1"/>
    </source>
</evidence>
<dbReference type="Proteomes" id="UP000094526">
    <property type="component" value="Unassembled WGS sequence"/>
</dbReference>
<dbReference type="AlphaFoldDB" id="A0A1C1CKK4"/>
<protein>
    <recommendedName>
        <fullName evidence="5">FAD-binding FR-type domain-containing protein</fullName>
    </recommendedName>
</protein>
<feature type="transmembrane region" description="Helical" evidence="2">
    <location>
        <begin position="7"/>
        <end position="27"/>
    </location>
</feature>
<keyword evidence="2" id="KW-1133">Transmembrane helix</keyword>
<keyword evidence="2" id="KW-0812">Transmembrane</keyword>
<dbReference type="InterPro" id="IPR051410">
    <property type="entry name" value="Ferric/Cupric_Reductase"/>
</dbReference>
<keyword evidence="1" id="KW-0813">Transport</keyword>
<dbReference type="OrthoDB" id="4112385at2759"/>
<gene>
    <name evidence="3" type="ORF">CLCR_04721</name>
</gene>
<dbReference type="STRING" id="86049.A0A1C1CKK4"/>
<name>A0A1C1CKK4_9EURO</name>
<comment type="caution">
    <text evidence="3">The sequence shown here is derived from an EMBL/GenBank/DDBJ whole genome shotgun (WGS) entry which is preliminary data.</text>
</comment>
<dbReference type="GO" id="GO:0006879">
    <property type="term" value="P:intracellular iron ion homeostasis"/>
    <property type="evidence" value="ECO:0007669"/>
    <property type="project" value="TreeGrafter"/>
</dbReference>
<feature type="transmembrane region" description="Helical" evidence="2">
    <location>
        <begin position="57"/>
        <end position="78"/>
    </location>
</feature>
<reference evidence="4" key="1">
    <citation type="submission" date="2015-07" db="EMBL/GenBank/DDBJ databases">
        <authorList>
            <person name="Teixeira M.M."/>
            <person name="Souza R.C."/>
            <person name="Almeida L.G."/>
            <person name="Vicente V.A."/>
            <person name="de Hoog S."/>
            <person name="Bocca A.L."/>
            <person name="de Almeida S.R."/>
            <person name="Vasconcelos A.T."/>
            <person name="Felipe M.S."/>
        </authorList>
    </citation>
    <scope>NUCLEOTIDE SEQUENCE [LARGE SCALE GENOMIC DNA]</scope>
    <source>
        <strain evidence="4">KSF</strain>
    </source>
</reference>
<feature type="transmembrane region" description="Helical" evidence="2">
    <location>
        <begin position="163"/>
        <end position="183"/>
    </location>
</feature>
<dbReference type="EMBL" id="LGRB01000011">
    <property type="protein sequence ID" value="OCT49043.1"/>
    <property type="molecule type" value="Genomic_DNA"/>
</dbReference>
<feature type="transmembrane region" description="Helical" evidence="2">
    <location>
        <begin position="130"/>
        <end position="151"/>
    </location>
</feature>
<dbReference type="GO" id="GO:0015677">
    <property type="term" value="P:copper ion import"/>
    <property type="evidence" value="ECO:0007669"/>
    <property type="project" value="TreeGrafter"/>
</dbReference>
<evidence type="ECO:0000256" key="1">
    <source>
        <dbReference type="ARBA" id="ARBA00022448"/>
    </source>
</evidence>
<dbReference type="InterPro" id="IPR039261">
    <property type="entry name" value="FNR_nucleotide-bd"/>
</dbReference>
<feature type="transmembrane region" description="Helical" evidence="2">
    <location>
        <begin position="99"/>
        <end position="118"/>
    </location>
</feature>